<dbReference type="GO" id="GO:0008721">
    <property type="term" value="F:D-serine ammonia-lyase activity"/>
    <property type="evidence" value="ECO:0007669"/>
    <property type="project" value="TreeGrafter"/>
</dbReference>
<evidence type="ECO:0000313" key="4">
    <source>
        <dbReference type="EMBL" id="CAA0100994.1"/>
    </source>
</evidence>
<dbReference type="PANTHER" id="PTHR28004:SF2">
    <property type="entry name" value="D-SERINE DEHYDRATASE"/>
    <property type="match status" value="1"/>
</dbReference>
<dbReference type="InterPro" id="IPR026956">
    <property type="entry name" value="D-ser_dehydrat-like_dom"/>
</dbReference>
<keyword evidence="2 4" id="KW-0456">Lyase</keyword>
<sequence length="391" mass="40479">MTGRGEFPGVPVTRVAHAANARLVGAADARARLLTPALLVEQDVLDANIAAMQARCDRAGVALRPHAKAHKCVEIARRQLAAGAAGLCVATPGEAEVFARAGLPDLLLTSTFAPGPALERLADVATLCRLTLALDAPQTARALAAAARTRGIRIPVLVDLEMGRHRAGAEGPQAVAALAGVIAEEESLVLCGLQAYAGHLSHQADARQRGLGAQEAAARIHAAREALSPFMGDIRPAVTGGSTGAFVQELASGVYTEFQCGSYALMDVEYDLVDPDGSGRPAFPASLSVAVRVTSANAPGLATTDGGEKRFAAKHGTAPRIMRGAPAGASYRPSSDEHGTVTLPEGARLSPGDLIELEVPHCDPTVNLYDFIHVMQGDKLVAIWSVDARGA</sequence>
<name>A0A5S9PBI1_9HYPH</name>
<dbReference type="EC" id="4.1.2.42" evidence="4"/>
<protein>
    <submittedName>
        <fullName evidence="4">D-threonine aldolase</fullName>
        <ecNumber evidence="4">4.1.2.42</ecNumber>
    </submittedName>
</protein>
<proteinExistence type="inferred from homology"/>
<accession>A0A5S9PBI1</accession>
<dbReference type="AlphaFoldDB" id="A0A5S9PBI1"/>
<organism evidence="4 5">
    <name type="scientific">Starkeya nomas</name>
    <dbReference type="NCBI Taxonomy" id="2666134"/>
    <lineage>
        <taxon>Bacteria</taxon>
        <taxon>Pseudomonadati</taxon>
        <taxon>Pseudomonadota</taxon>
        <taxon>Alphaproteobacteria</taxon>
        <taxon>Hyphomicrobiales</taxon>
        <taxon>Xanthobacteraceae</taxon>
        <taxon>Starkeya</taxon>
    </lineage>
</organism>
<dbReference type="EMBL" id="CACSAS010000001">
    <property type="protein sequence ID" value="CAA0100994.1"/>
    <property type="molecule type" value="Genomic_DNA"/>
</dbReference>
<evidence type="ECO:0000313" key="5">
    <source>
        <dbReference type="Proteomes" id="UP000433050"/>
    </source>
</evidence>
<evidence type="ECO:0000256" key="1">
    <source>
        <dbReference type="ARBA" id="ARBA00005323"/>
    </source>
</evidence>
<dbReference type="GO" id="GO:0036088">
    <property type="term" value="P:D-serine catabolic process"/>
    <property type="evidence" value="ECO:0007669"/>
    <property type="project" value="TreeGrafter"/>
</dbReference>
<dbReference type="Pfam" id="PF14031">
    <property type="entry name" value="D-ser_dehydrat"/>
    <property type="match status" value="1"/>
</dbReference>
<dbReference type="RefSeq" id="WP_159599398.1">
    <property type="nucleotide sequence ID" value="NZ_CACSAS010000001.1"/>
</dbReference>
<dbReference type="SMART" id="SM01119">
    <property type="entry name" value="D-ser_dehydrat"/>
    <property type="match status" value="1"/>
</dbReference>
<dbReference type="PANTHER" id="PTHR28004">
    <property type="entry name" value="ZGC:162816-RELATED"/>
    <property type="match status" value="1"/>
</dbReference>
<dbReference type="SUPFAM" id="SSF51419">
    <property type="entry name" value="PLP-binding barrel"/>
    <property type="match status" value="1"/>
</dbReference>
<dbReference type="InterPro" id="IPR001608">
    <property type="entry name" value="Ala_racemase_N"/>
</dbReference>
<gene>
    <name evidence="4" type="ORF">STARVERO_02690</name>
</gene>
<dbReference type="Proteomes" id="UP000433050">
    <property type="component" value="Unassembled WGS sequence"/>
</dbReference>
<keyword evidence="5" id="KW-1185">Reference proteome</keyword>
<dbReference type="Gene3D" id="3.20.20.10">
    <property type="entry name" value="Alanine racemase"/>
    <property type="match status" value="1"/>
</dbReference>
<dbReference type="Gene3D" id="2.40.37.20">
    <property type="entry name" value="D-serine dehydratase-like domain"/>
    <property type="match status" value="1"/>
</dbReference>
<evidence type="ECO:0000256" key="2">
    <source>
        <dbReference type="ARBA" id="ARBA00023239"/>
    </source>
</evidence>
<dbReference type="Pfam" id="PF01168">
    <property type="entry name" value="Ala_racemase_N"/>
    <property type="match status" value="1"/>
</dbReference>
<dbReference type="InterPro" id="IPR051466">
    <property type="entry name" value="D-amino_acid_metab_enzyme"/>
</dbReference>
<reference evidence="4 5" key="1">
    <citation type="submission" date="2019-12" db="EMBL/GenBank/DDBJ databases">
        <authorList>
            <person name="Reyes-Prieto M."/>
        </authorList>
    </citation>
    <scope>NUCLEOTIDE SEQUENCE [LARGE SCALE GENOMIC DNA]</scope>
    <source>
        <strain evidence="4">HF14-78462</strain>
    </source>
</reference>
<comment type="similarity">
    <text evidence="1">Belongs to the DSD1 family.</text>
</comment>
<dbReference type="InterPro" id="IPR042208">
    <property type="entry name" value="D-ser_dehydrat-like_sf"/>
</dbReference>
<feature type="domain" description="D-serine dehydratase-like" evidence="3">
    <location>
        <begin position="286"/>
        <end position="376"/>
    </location>
</feature>
<evidence type="ECO:0000259" key="3">
    <source>
        <dbReference type="SMART" id="SM01119"/>
    </source>
</evidence>
<dbReference type="GO" id="GO:0043876">
    <property type="term" value="F:D-threonine aldolase activity"/>
    <property type="evidence" value="ECO:0007669"/>
    <property type="project" value="UniProtKB-EC"/>
</dbReference>
<dbReference type="InterPro" id="IPR029066">
    <property type="entry name" value="PLP-binding_barrel"/>
</dbReference>